<dbReference type="Pfam" id="PF00581">
    <property type="entry name" value="Rhodanese"/>
    <property type="match status" value="2"/>
</dbReference>
<dbReference type="EMBL" id="CP116221">
    <property type="protein sequence ID" value="WCO03259.1"/>
    <property type="molecule type" value="Genomic_DNA"/>
</dbReference>
<dbReference type="InterPro" id="IPR036873">
    <property type="entry name" value="Rhodanese-like_dom_sf"/>
</dbReference>
<evidence type="ECO:0000256" key="2">
    <source>
        <dbReference type="ARBA" id="ARBA00022737"/>
    </source>
</evidence>
<dbReference type="PANTHER" id="PTHR11364:SF27">
    <property type="entry name" value="SULFURTRANSFERASE"/>
    <property type="match status" value="1"/>
</dbReference>
<reference evidence="4 5" key="1">
    <citation type="submission" date="2023-01" db="EMBL/GenBank/DDBJ databases">
        <title>Psychroserpens ponticola sp. nov., isolated from seawater.</title>
        <authorList>
            <person name="Kristyanto S."/>
            <person name="Jung J."/>
            <person name="Kim J.M."/>
            <person name="Jeon C.O."/>
        </authorList>
    </citation>
    <scope>NUCLEOTIDE SEQUENCE [LARGE SCALE GENOMIC DNA]</scope>
    <source>
        <strain evidence="4 5">MSW6</strain>
    </source>
</reference>
<evidence type="ECO:0000313" key="5">
    <source>
        <dbReference type="Proteomes" id="UP001202717"/>
    </source>
</evidence>
<sequence length="273" mass="30652">MRSDNQLVSTIVSCKWLHDNRHLDQLIVLDASVKTDQTTSEAYIPNSRSIDVKGKFSDVNAKFPSAIPSLNQFQNEAQRLGINNNSVIVVYDDKGVYWSPRVWWLFKTFGFKNIAVLDGGLPEWKRLDYETSSSLSKSNWALGNFSATYDSSKMCFFDDVSEQSKDKNTLILDARSAQRFKCLTPEPRKGLRSGTIPNSKNLSFTNVLNGHCLKSEQELKAIFETFTIEEKSLIFSCGSGITACILALAAEISDYKKLTVYDGSWTEYGTLTS</sequence>
<dbReference type="RefSeq" id="WP_249994381.1">
    <property type="nucleotide sequence ID" value="NZ_CP116221.1"/>
</dbReference>
<feature type="domain" description="Rhodanese" evidence="3">
    <location>
        <begin position="22"/>
        <end position="133"/>
    </location>
</feature>
<dbReference type="InterPro" id="IPR001763">
    <property type="entry name" value="Rhodanese-like_dom"/>
</dbReference>
<dbReference type="Proteomes" id="UP001202717">
    <property type="component" value="Chromosome"/>
</dbReference>
<organism evidence="4 5">
    <name type="scientific">Psychroserpens ponticola</name>
    <dbReference type="NCBI Taxonomy" id="2932268"/>
    <lineage>
        <taxon>Bacteria</taxon>
        <taxon>Pseudomonadati</taxon>
        <taxon>Bacteroidota</taxon>
        <taxon>Flavobacteriia</taxon>
        <taxon>Flavobacteriales</taxon>
        <taxon>Flavobacteriaceae</taxon>
        <taxon>Psychroserpens</taxon>
    </lineage>
</organism>
<evidence type="ECO:0000256" key="1">
    <source>
        <dbReference type="ARBA" id="ARBA00022679"/>
    </source>
</evidence>
<feature type="domain" description="Rhodanese" evidence="3">
    <location>
        <begin position="165"/>
        <end position="273"/>
    </location>
</feature>
<dbReference type="PROSITE" id="PS50206">
    <property type="entry name" value="RHODANESE_3"/>
    <property type="match status" value="2"/>
</dbReference>
<dbReference type="SUPFAM" id="SSF52821">
    <property type="entry name" value="Rhodanese/Cell cycle control phosphatase"/>
    <property type="match status" value="2"/>
</dbReference>
<name>A0ABY7S251_9FLAO</name>
<accession>A0ABY7S251</accession>
<dbReference type="InterPro" id="IPR045078">
    <property type="entry name" value="TST/MPST-like"/>
</dbReference>
<dbReference type="CDD" id="cd01449">
    <property type="entry name" value="TST_Repeat_2"/>
    <property type="match status" value="1"/>
</dbReference>
<keyword evidence="2" id="KW-0677">Repeat</keyword>
<proteinExistence type="predicted"/>
<dbReference type="CDD" id="cd01448">
    <property type="entry name" value="TST_Repeat_1"/>
    <property type="match status" value="1"/>
</dbReference>
<protein>
    <submittedName>
        <fullName evidence="4">Sulfurtransferase</fullName>
    </submittedName>
</protein>
<evidence type="ECO:0000313" key="4">
    <source>
        <dbReference type="EMBL" id="WCO03259.1"/>
    </source>
</evidence>
<dbReference type="SMART" id="SM00450">
    <property type="entry name" value="RHOD"/>
    <property type="match status" value="2"/>
</dbReference>
<evidence type="ECO:0000259" key="3">
    <source>
        <dbReference type="PROSITE" id="PS50206"/>
    </source>
</evidence>
<dbReference type="PANTHER" id="PTHR11364">
    <property type="entry name" value="THIOSULFATE SULFERTANSFERASE"/>
    <property type="match status" value="1"/>
</dbReference>
<keyword evidence="5" id="KW-1185">Reference proteome</keyword>
<gene>
    <name evidence="4" type="ORF">MUN68_007105</name>
</gene>
<keyword evidence="1" id="KW-0808">Transferase</keyword>
<dbReference type="Gene3D" id="3.40.250.10">
    <property type="entry name" value="Rhodanese-like domain"/>
    <property type="match status" value="2"/>
</dbReference>